<accession>A0A368XA01</accession>
<reference evidence="1 2" key="1">
    <citation type="submission" date="2018-07" db="EMBL/GenBank/DDBJ databases">
        <title>Freshwater and sediment microbial communities from various areas in North America, analyzing microbe dynamics in response to fracking.</title>
        <authorList>
            <person name="Lamendella R."/>
        </authorList>
    </citation>
    <scope>NUCLEOTIDE SEQUENCE [LARGE SCALE GENOMIC DNA]</scope>
    <source>
        <strain evidence="1 2">105B</strain>
    </source>
</reference>
<gene>
    <name evidence="1" type="ORF">DET61_11934</name>
</gene>
<evidence type="ECO:0000313" key="1">
    <source>
        <dbReference type="EMBL" id="RCW63267.1"/>
    </source>
</evidence>
<protein>
    <submittedName>
        <fullName evidence="1">Uncharacterized protein</fullName>
    </submittedName>
</protein>
<dbReference type="RefSeq" id="WP_114435305.1">
    <property type="nucleotide sequence ID" value="NZ_QPJI01000019.1"/>
</dbReference>
<dbReference type="EMBL" id="QPJI01000019">
    <property type="protein sequence ID" value="RCW63267.1"/>
    <property type="molecule type" value="Genomic_DNA"/>
</dbReference>
<proteinExistence type="predicted"/>
<evidence type="ECO:0000313" key="2">
    <source>
        <dbReference type="Proteomes" id="UP000253647"/>
    </source>
</evidence>
<organism evidence="1 2">
    <name type="scientific">Marinobacter nauticus</name>
    <name type="common">Marinobacter hydrocarbonoclasticus</name>
    <name type="synonym">Marinobacter aquaeolei</name>
    <dbReference type="NCBI Taxonomy" id="2743"/>
    <lineage>
        <taxon>Bacteria</taxon>
        <taxon>Pseudomonadati</taxon>
        <taxon>Pseudomonadota</taxon>
        <taxon>Gammaproteobacteria</taxon>
        <taxon>Pseudomonadales</taxon>
        <taxon>Marinobacteraceae</taxon>
        <taxon>Marinobacter</taxon>
    </lineage>
</organism>
<sequence>MSIKYYAKGEHPTGFIGFRVTVGYAGKYLQKYFKTSGDEFRFQDDRCVFFKRQRLRAELQNAEWEADSAWYQYQKFVSSDHPSTGPHHGVGVHGITLQFKRDRRGKWQAGIEINTPKNARSHKGKRGHFFYTFRTQSFTKVWRRCVNIWADMNEVLKEDRARVLASPPPPQQFKELRRHLNENTAADIPVEALRPVFAEHREHLKAKKGLALAKFEKTPNIAVTAADSEIAEEMAAWFQSSQAS</sequence>
<name>A0A368XA01_MARNT</name>
<dbReference type="AlphaFoldDB" id="A0A368XA01"/>
<dbReference type="Proteomes" id="UP000253647">
    <property type="component" value="Unassembled WGS sequence"/>
</dbReference>
<comment type="caution">
    <text evidence="1">The sequence shown here is derived from an EMBL/GenBank/DDBJ whole genome shotgun (WGS) entry which is preliminary data.</text>
</comment>